<comment type="caution">
    <text evidence="1">The sequence shown here is derived from an EMBL/GenBank/DDBJ whole genome shotgun (WGS) entry which is preliminary data.</text>
</comment>
<evidence type="ECO:0000313" key="2">
    <source>
        <dbReference type="Proteomes" id="UP000003340"/>
    </source>
</evidence>
<dbReference type="HOGENOM" id="CLU_3182104_0_0_9"/>
<reference evidence="1 2" key="2">
    <citation type="submission" date="2009-02" db="EMBL/GenBank/DDBJ databases">
        <title>Draft genome sequence of Clostridium methylpentosum (DSM 5476).</title>
        <authorList>
            <person name="Sudarsanam P."/>
            <person name="Ley R."/>
            <person name="Guruge J."/>
            <person name="Turnbaugh P.J."/>
            <person name="Mahowald M."/>
            <person name="Liep D."/>
            <person name="Gordon J."/>
        </authorList>
    </citation>
    <scope>NUCLEOTIDE SEQUENCE [LARGE SCALE GENOMIC DNA]</scope>
    <source>
        <strain evidence="1 2">DSM 5476</strain>
    </source>
</reference>
<keyword evidence="2" id="KW-1185">Reference proteome</keyword>
<dbReference type="EMBL" id="ACEC01000050">
    <property type="protein sequence ID" value="EEG30850.1"/>
    <property type="molecule type" value="Genomic_DNA"/>
</dbReference>
<evidence type="ECO:0000313" key="1">
    <source>
        <dbReference type="EMBL" id="EEG30850.1"/>
    </source>
</evidence>
<dbReference type="STRING" id="537013.CLOSTMETH_01509"/>
<dbReference type="Proteomes" id="UP000003340">
    <property type="component" value="Unassembled WGS sequence"/>
</dbReference>
<reference evidence="1 2" key="1">
    <citation type="submission" date="2009-01" db="EMBL/GenBank/DDBJ databases">
        <authorList>
            <person name="Fulton L."/>
            <person name="Clifton S."/>
            <person name="Fulton B."/>
            <person name="Xu J."/>
            <person name="Minx P."/>
            <person name="Pepin K.H."/>
            <person name="Johnson M."/>
            <person name="Bhonagiri V."/>
            <person name="Nash W.E."/>
            <person name="Mardis E.R."/>
            <person name="Wilson R.K."/>
        </authorList>
    </citation>
    <scope>NUCLEOTIDE SEQUENCE [LARGE SCALE GENOMIC DNA]</scope>
    <source>
        <strain evidence="1 2">DSM 5476</strain>
    </source>
</reference>
<proteinExistence type="predicted"/>
<organism evidence="1 2">
    <name type="scientific">[Clostridium] methylpentosum DSM 5476</name>
    <dbReference type="NCBI Taxonomy" id="537013"/>
    <lineage>
        <taxon>Bacteria</taxon>
        <taxon>Bacillati</taxon>
        <taxon>Bacillota</taxon>
        <taxon>Clostridia</taxon>
        <taxon>Eubacteriales</taxon>
        <taxon>Oscillospiraceae</taxon>
        <taxon>Oscillospiraceae incertae sedis</taxon>
    </lineage>
</organism>
<accession>C0ECD9</accession>
<protein>
    <submittedName>
        <fullName evidence="1">Uncharacterized protein</fullName>
    </submittedName>
</protein>
<dbReference type="AlphaFoldDB" id="C0ECD9"/>
<sequence length="46" mass="5015">MCKEQNLQACAGEETAAFSTGRRCTEGESARGIEKETVLHPCLVRC</sequence>
<name>C0ECD9_9FIRM</name>
<gene>
    <name evidence="1" type="ORF">CLOSTMETH_01509</name>
</gene>